<reference evidence="1 2" key="2">
    <citation type="journal article" date="2022" name="Mol. Ecol. Resour.">
        <title>The genomes of chicory, endive, great burdock and yacon provide insights into Asteraceae paleo-polyploidization history and plant inulin production.</title>
        <authorList>
            <person name="Fan W."/>
            <person name="Wang S."/>
            <person name="Wang H."/>
            <person name="Wang A."/>
            <person name="Jiang F."/>
            <person name="Liu H."/>
            <person name="Zhao H."/>
            <person name="Xu D."/>
            <person name="Zhang Y."/>
        </authorList>
    </citation>
    <scope>NUCLEOTIDE SEQUENCE [LARGE SCALE GENOMIC DNA]</scope>
    <source>
        <strain evidence="2">cv. Yunnan</strain>
        <tissue evidence="1">Leaves</tissue>
    </source>
</reference>
<proteinExistence type="predicted"/>
<evidence type="ECO:0000313" key="2">
    <source>
        <dbReference type="Proteomes" id="UP001056120"/>
    </source>
</evidence>
<evidence type="ECO:0000313" key="1">
    <source>
        <dbReference type="EMBL" id="KAI3676154.1"/>
    </source>
</evidence>
<protein>
    <submittedName>
        <fullName evidence="1">Uncharacterized protein</fullName>
    </submittedName>
</protein>
<keyword evidence="2" id="KW-1185">Reference proteome</keyword>
<dbReference type="EMBL" id="CM042046">
    <property type="protein sequence ID" value="KAI3676154.1"/>
    <property type="molecule type" value="Genomic_DNA"/>
</dbReference>
<dbReference type="Proteomes" id="UP001056120">
    <property type="component" value="Linkage Group LG29"/>
</dbReference>
<reference evidence="2" key="1">
    <citation type="journal article" date="2022" name="Mol. Ecol. Resour.">
        <title>The genomes of chicory, endive, great burdock and yacon provide insights into Asteraceae palaeo-polyploidization history and plant inulin production.</title>
        <authorList>
            <person name="Fan W."/>
            <person name="Wang S."/>
            <person name="Wang H."/>
            <person name="Wang A."/>
            <person name="Jiang F."/>
            <person name="Liu H."/>
            <person name="Zhao H."/>
            <person name="Xu D."/>
            <person name="Zhang Y."/>
        </authorList>
    </citation>
    <scope>NUCLEOTIDE SEQUENCE [LARGE SCALE GENOMIC DNA]</scope>
    <source>
        <strain evidence="2">cv. Yunnan</strain>
    </source>
</reference>
<gene>
    <name evidence="1" type="ORF">L1987_85754</name>
</gene>
<sequence>MKTIAGVPCLMDMLLRSNPKSHQAQRVFNRALFRTYIGPGPRCQKVTWGFLSSIVCVNTNKSSCWTRDFGYFYRESESTPIVCCDIYQRW</sequence>
<name>A0ACB8XXU9_9ASTR</name>
<comment type="caution">
    <text evidence="1">The sequence shown here is derived from an EMBL/GenBank/DDBJ whole genome shotgun (WGS) entry which is preliminary data.</text>
</comment>
<accession>A0ACB8XXU9</accession>
<organism evidence="1 2">
    <name type="scientific">Smallanthus sonchifolius</name>
    <dbReference type="NCBI Taxonomy" id="185202"/>
    <lineage>
        <taxon>Eukaryota</taxon>
        <taxon>Viridiplantae</taxon>
        <taxon>Streptophyta</taxon>
        <taxon>Embryophyta</taxon>
        <taxon>Tracheophyta</taxon>
        <taxon>Spermatophyta</taxon>
        <taxon>Magnoliopsida</taxon>
        <taxon>eudicotyledons</taxon>
        <taxon>Gunneridae</taxon>
        <taxon>Pentapetalae</taxon>
        <taxon>asterids</taxon>
        <taxon>campanulids</taxon>
        <taxon>Asterales</taxon>
        <taxon>Asteraceae</taxon>
        <taxon>Asteroideae</taxon>
        <taxon>Heliantheae alliance</taxon>
        <taxon>Millerieae</taxon>
        <taxon>Smallanthus</taxon>
    </lineage>
</organism>